<sequence length="239" mass="24941">MATRRPKVPRAPRPASAEPSVEAPQPSAEPRIAAKTAATKGTATKAGSAKSNGSTANSSKVSSTKAPKARPTSSPSGRSGFTKTGRTAGSSRVGTGRVGSDSRAKAQVEPPVPVAARSFSGRLIALVAVLIAVAVLLAPSVNNYLHQRADIASLKADIAAQQQQQKDLQTEISRWNDPAYVKQQARDRVNMMMPGETGYWVYGGGSTPAAPQQAGTSVNPESLPWVDGLWQSIVRSATE</sequence>
<keyword evidence="2" id="KW-1133">Transmembrane helix</keyword>
<accession>A0A7Y9LVR6</accession>
<gene>
    <name evidence="3" type="ORF">FHU41_002744</name>
</gene>
<organism evidence="3 4">
    <name type="scientific">Psychromicrobium silvestre</name>
    <dbReference type="NCBI Taxonomy" id="1645614"/>
    <lineage>
        <taxon>Bacteria</taxon>
        <taxon>Bacillati</taxon>
        <taxon>Actinomycetota</taxon>
        <taxon>Actinomycetes</taxon>
        <taxon>Micrococcales</taxon>
        <taxon>Micrococcaceae</taxon>
        <taxon>Psychromicrobium</taxon>
    </lineage>
</organism>
<dbReference type="InterPro" id="IPR007060">
    <property type="entry name" value="FtsL/DivIC"/>
</dbReference>
<reference evidence="3 4" key="1">
    <citation type="submission" date="2020-07" db="EMBL/GenBank/DDBJ databases">
        <title>Sequencing the genomes of 1000 actinobacteria strains.</title>
        <authorList>
            <person name="Klenk H.-P."/>
        </authorList>
    </citation>
    <scope>NUCLEOTIDE SEQUENCE [LARGE SCALE GENOMIC DNA]</scope>
    <source>
        <strain evidence="3 4">DSM 102047</strain>
    </source>
</reference>
<proteinExistence type="predicted"/>
<protein>
    <submittedName>
        <fullName evidence="3">Cell division protein FtsB</fullName>
    </submittedName>
</protein>
<keyword evidence="2" id="KW-0472">Membrane</keyword>
<name>A0A7Y9LVR6_9MICC</name>
<feature type="compositionally biased region" description="Low complexity" evidence="1">
    <location>
        <begin position="89"/>
        <end position="99"/>
    </location>
</feature>
<feature type="compositionally biased region" description="Low complexity" evidence="1">
    <location>
        <begin position="13"/>
        <end position="51"/>
    </location>
</feature>
<keyword evidence="3" id="KW-0132">Cell division</keyword>
<feature type="compositionally biased region" description="Polar residues" evidence="1">
    <location>
        <begin position="52"/>
        <end position="88"/>
    </location>
</feature>
<feature type="compositionally biased region" description="Basic residues" evidence="1">
    <location>
        <begin position="1"/>
        <end position="10"/>
    </location>
</feature>
<evidence type="ECO:0000256" key="2">
    <source>
        <dbReference type="SAM" id="Phobius"/>
    </source>
</evidence>
<dbReference type="Proteomes" id="UP000521748">
    <property type="component" value="Unassembled WGS sequence"/>
</dbReference>
<dbReference type="Pfam" id="PF04977">
    <property type="entry name" value="DivIC"/>
    <property type="match status" value="1"/>
</dbReference>
<dbReference type="GO" id="GO:0051301">
    <property type="term" value="P:cell division"/>
    <property type="evidence" value="ECO:0007669"/>
    <property type="project" value="UniProtKB-KW"/>
</dbReference>
<dbReference type="AlphaFoldDB" id="A0A7Y9LVR6"/>
<keyword evidence="3" id="KW-0131">Cell cycle</keyword>
<keyword evidence="2" id="KW-0812">Transmembrane</keyword>
<evidence type="ECO:0000313" key="3">
    <source>
        <dbReference type="EMBL" id="NYE96494.1"/>
    </source>
</evidence>
<comment type="caution">
    <text evidence="3">The sequence shown here is derived from an EMBL/GenBank/DDBJ whole genome shotgun (WGS) entry which is preliminary data.</text>
</comment>
<feature type="transmembrane region" description="Helical" evidence="2">
    <location>
        <begin position="123"/>
        <end position="141"/>
    </location>
</feature>
<feature type="region of interest" description="Disordered" evidence="1">
    <location>
        <begin position="1"/>
        <end position="111"/>
    </location>
</feature>
<evidence type="ECO:0000313" key="4">
    <source>
        <dbReference type="Proteomes" id="UP000521748"/>
    </source>
</evidence>
<keyword evidence="4" id="KW-1185">Reference proteome</keyword>
<dbReference type="EMBL" id="JACBYQ010000002">
    <property type="protein sequence ID" value="NYE96494.1"/>
    <property type="molecule type" value="Genomic_DNA"/>
</dbReference>
<evidence type="ECO:0000256" key="1">
    <source>
        <dbReference type="SAM" id="MobiDB-lite"/>
    </source>
</evidence>